<gene>
    <name evidence="1" type="ORF">FCALED_LOCUS2906</name>
</gene>
<name>A0A9N8WHQ1_9GLOM</name>
<evidence type="ECO:0000313" key="2">
    <source>
        <dbReference type="Proteomes" id="UP000789570"/>
    </source>
</evidence>
<organism evidence="1 2">
    <name type="scientific">Funneliformis caledonium</name>
    <dbReference type="NCBI Taxonomy" id="1117310"/>
    <lineage>
        <taxon>Eukaryota</taxon>
        <taxon>Fungi</taxon>
        <taxon>Fungi incertae sedis</taxon>
        <taxon>Mucoromycota</taxon>
        <taxon>Glomeromycotina</taxon>
        <taxon>Glomeromycetes</taxon>
        <taxon>Glomerales</taxon>
        <taxon>Glomeraceae</taxon>
        <taxon>Funneliformis</taxon>
    </lineage>
</organism>
<proteinExistence type="predicted"/>
<accession>A0A9N8WHQ1</accession>
<keyword evidence="2" id="KW-1185">Reference proteome</keyword>
<comment type="caution">
    <text evidence="1">The sequence shown here is derived from an EMBL/GenBank/DDBJ whole genome shotgun (WGS) entry which is preliminary data.</text>
</comment>
<dbReference type="AlphaFoldDB" id="A0A9N8WHQ1"/>
<dbReference type="Proteomes" id="UP000789570">
    <property type="component" value="Unassembled WGS sequence"/>
</dbReference>
<reference evidence="1" key="1">
    <citation type="submission" date="2021-06" db="EMBL/GenBank/DDBJ databases">
        <authorList>
            <person name="Kallberg Y."/>
            <person name="Tangrot J."/>
            <person name="Rosling A."/>
        </authorList>
    </citation>
    <scope>NUCLEOTIDE SEQUENCE</scope>
    <source>
        <strain evidence="1">UK204</strain>
    </source>
</reference>
<sequence>KYYQDDHFPIWVVIGNDQDDHFPIWVVIENDQDDHFPILGRNRK</sequence>
<evidence type="ECO:0000313" key="1">
    <source>
        <dbReference type="EMBL" id="CAG8484974.1"/>
    </source>
</evidence>
<dbReference type="EMBL" id="CAJVPQ010000480">
    <property type="protein sequence ID" value="CAG8484974.1"/>
    <property type="molecule type" value="Genomic_DNA"/>
</dbReference>
<feature type="non-terminal residue" evidence="1">
    <location>
        <position position="1"/>
    </location>
</feature>
<protein>
    <submittedName>
        <fullName evidence="1">16118_t:CDS:1</fullName>
    </submittedName>
</protein>